<dbReference type="GO" id="GO:0010333">
    <property type="term" value="F:terpene synthase activity"/>
    <property type="evidence" value="ECO:0007669"/>
    <property type="project" value="InterPro"/>
</dbReference>
<evidence type="ECO:0000313" key="7">
    <source>
        <dbReference type="Proteomes" id="UP001497480"/>
    </source>
</evidence>
<proteinExistence type="predicted"/>
<feature type="domain" description="Terpene synthase metal-binding" evidence="5">
    <location>
        <begin position="251"/>
        <end position="365"/>
    </location>
</feature>
<dbReference type="InterPro" id="IPR005630">
    <property type="entry name" value="Terpene_synthase_metal-bd"/>
</dbReference>
<dbReference type="InterPro" id="IPR050148">
    <property type="entry name" value="Terpene_synthase-like"/>
</dbReference>
<organism evidence="6 7">
    <name type="scientific">Lupinus luteus</name>
    <name type="common">European yellow lupine</name>
    <dbReference type="NCBI Taxonomy" id="3873"/>
    <lineage>
        <taxon>Eukaryota</taxon>
        <taxon>Viridiplantae</taxon>
        <taxon>Streptophyta</taxon>
        <taxon>Embryophyta</taxon>
        <taxon>Tracheophyta</taxon>
        <taxon>Spermatophyta</taxon>
        <taxon>Magnoliopsida</taxon>
        <taxon>eudicotyledons</taxon>
        <taxon>Gunneridae</taxon>
        <taxon>Pentapetalae</taxon>
        <taxon>rosids</taxon>
        <taxon>fabids</taxon>
        <taxon>Fabales</taxon>
        <taxon>Fabaceae</taxon>
        <taxon>Papilionoideae</taxon>
        <taxon>50 kb inversion clade</taxon>
        <taxon>genistoids sensu lato</taxon>
        <taxon>core genistoids</taxon>
        <taxon>Genisteae</taxon>
        <taxon>Lupinus</taxon>
    </lineage>
</organism>
<dbReference type="InterPro" id="IPR008949">
    <property type="entry name" value="Isoprenoid_synthase_dom_sf"/>
</dbReference>
<evidence type="ECO:0000313" key="6">
    <source>
        <dbReference type="EMBL" id="CAL0332193.1"/>
    </source>
</evidence>
<comment type="cofactor">
    <cofactor evidence="1">
        <name>Mg(2+)</name>
        <dbReference type="ChEBI" id="CHEBI:18420"/>
    </cofactor>
</comment>
<dbReference type="Gene3D" id="1.10.600.10">
    <property type="entry name" value="Farnesyl Diphosphate Synthase"/>
    <property type="match status" value="2"/>
</dbReference>
<dbReference type="SUPFAM" id="SSF48239">
    <property type="entry name" value="Terpenoid cyclases/Protein prenyltransferases"/>
    <property type="match status" value="1"/>
</dbReference>
<dbReference type="InterPro" id="IPR036965">
    <property type="entry name" value="Terpene_synth_N_sf"/>
</dbReference>
<dbReference type="InterPro" id="IPR008930">
    <property type="entry name" value="Terpenoid_cyclase/PrenylTrfase"/>
</dbReference>
<evidence type="ECO:0000259" key="5">
    <source>
        <dbReference type="Pfam" id="PF03936"/>
    </source>
</evidence>
<evidence type="ECO:0000256" key="1">
    <source>
        <dbReference type="ARBA" id="ARBA00001946"/>
    </source>
</evidence>
<dbReference type="PANTHER" id="PTHR31225">
    <property type="entry name" value="OS04G0344100 PROTEIN-RELATED"/>
    <property type="match status" value="1"/>
</dbReference>
<dbReference type="PANTHER" id="PTHR31225:SF137">
    <property type="entry name" value="TERPENE SYNTHASE 11-RELATED"/>
    <property type="match status" value="1"/>
</dbReference>
<feature type="domain" description="Terpene synthase N-terminal" evidence="4">
    <location>
        <begin position="61"/>
        <end position="210"/>
    </location>
</feature>
<dbReference type="InterPro" id="IPR001906">
    <property type="entry name" value="Terpene_synth_N"/>
</dbReference>
<comment type="caution">
    <text evidence="6">The sequence shown here is derived from an EMBL/GenBank/DDBJ whole genome shotgun (WGS) entry which is preliminary data.</text>
</comment>
<keyword evidence="3" id="KW-0460">Magnesium</keyword>
<protein>
    <submittedName>
        <fullName evidence="6">Uncharacterized protein</fullName>
    </submittedName>
</protein>
<dbReference type="GO" id="GO:0000287">
    <property type="term" value="F:magnesium ion binding"/>
    <property type="evidence" value="ECO:0007669"/>
    <property type="project" value="InterPro"/>
</dbReference>
<keyword evidence="2" id="KW-0479">Metal-binding</keyword>
<evidence type="ECO:0000256" key="3">
    <source>
        <dbReference type="ARBA" id="ARBA00022842"/>
    </source>
</evidence>
<dbReference type="EMBL" id="CAXHTB010000024">
    <property type="protein sequence ID" value="CAL0332193.1"/>
    <property type="molecule type" value="Genomic_DNA"/>
</dbReference>
<name>A0AAV1YEG5_LUPLU</name>
<dbReference type="GO" id="GO:0016114">
    <property type="term" value="P:terpenoid biosynthetic process"/>
    <property type="evidence" value="ECO:0007669"/>
    <property type="project" value="InterPro"/>
</dbReference>
<keyword evidence="7" id="KW-1185">Reference proteome</keyword>
<reference evidence="6 7" key="1">
    <citation type="submission" date="2024-03" db="EMBL/GenBank/DDBJ databases">
        <authorList>
            <person name="Martinez-Hernandez J."/>
        </authorList>
    </citation>
    <scope>NUCLEOTIDE SEQUENCE [LARGE SCALE GENOMIC DNA]</scope>
</reference>
<dbReference type="Pfam" id="PF01397">
    <property type="entry name" value="Terpene_synth"/>
    <property type="match status" value="1"/>
</dbReference>
<dbReference type="Proteomes" id="UP001497480">
    <property type="component" value="Unassembled WGS sequence"/>
</dbReference>
<evidence type="ECO:0000256" key="2">
    <source>
        <dbReference type="ARBA" id="ARBA00022723"/>
    </source>
</evidence>
<gene>
    <name evidence="6" type="ORF">LLUT_LOCUS33253</name>
</gene>
<evidence type="ECO:0000259" key="4">
    <source>
        <dbReference type="Pfam" id="PF01397"/>
    </source>
</evidence>
<dbReference type="Gene3D" id="1.50.10.130">
    <property type="entry name" value="Terpene synthase, N-terminal domain"/>
    <property type="match status" value="1"/>
</dbReference>
<sequence>MSVRLLRVSLHGATFHGHSSWPSTAPPWNLLLRTSKLGIIHSKLPIMSMALHNQVVPIQDECSTKSLEQVKRKIQEALLNSDPLGTLKIIDTIQQLGIGHHFEEEIKALVGRVFDYDTVHDLFATSLHFRLLRHNGFPTSSGTIILIALWSGNFKESLNKDIWGMLSLYEASYLGAEDEEVLHKAMDFSKAQLHNAIPQLGPQVSMHVARSLILPRHLKMAKLEAKNYIDEYSHASNQILALLELAKWWEELGLVGRLGFGRDRPGECFLWTLGIFPEPSYSNCRIELTKTICILLVMDDIFDTYGSLDELVLFTEAIRRWDLDAIEQLPEYMKICYMALYNTTHEIAYKIQKEHGQTAVAYLKRTPYPRLFSCSGEILRLWDDLGTSTEEQERGDNACSIQCHMRENKISNENEGRKHIRELIGKLWQELNGVAMNTNLPWSIVKASLNMARTAQVIYQHGDDKSTYSVDDYVQTLLFTPSPKN</sequence>
<dbReference type="Pfam" id="PF03936">
    <property type="entry name" value="Terpene_synth_C"/>
    <property type="match status" value="2"/>
</dbReference>
<feature type="domain" description="Terpene synthase metal-binding" evidence="5">
    <location>
        <begin position="368"/>
        <end position="430"/>
    </location>
</feature>
<dbReference type="SUPFAM" id="SSF48576">
    <property type="entry name" value="Terpenoid synthases"/>
    <property type="match status" value="1"/>
</dbReference>
<dbReference type="AlphaFoldDB" id="A0AAV1YEG5"/>
<accession>A0AAV1YEG5</accession>